<dbReference type="Gene3D" id="3.40.50.300">
    <property type="entry name" value="P-loop containing nucleotide triphosphate hydrolases"/>
    <property type="match status" value="1"/>
</dbReference>
<feature type="transmembrane region" description="Helical" evidence="7">
    <location>
        <begin position="405"/>
        <end position="423"/>
    </location>
</feature>
<dbReference type="Pfam" id="PF02492">
    <property type="entry name" value="cobW"/>
    <property type="match status" value="1"/>
</dbReference>
<dbReference type="Proteomes" id="UP001164187">
    <property type="component" value="Chromosome"/>
</dbReference>
<feature type="transmembrane region" description="Helical" evidence="7">
    <location>
        <begin position="274"/>
        <end position="299"/>
    </location>
</feature>
<dbReference type="InterPro" id="IPR005524">
    <property type="entry name" value="DUF318"/>
</dbReference>
<feature type="domain" description="CobW/HypB/UreG nucleotide-binding" evidence="8">
    <location>
        <begin position="7"/>
        <end position="170"/>
    </location>
</feature>
<dbReference type="InterPro" id="IPR052923">
    <property type="entry name" value="UPF0718"/>
</dbReference>
<comment type="subcellular location">
    <subcellularLocation>
        <location evidence="1">Cell membrane</location>
        <topology evidence="1">Multi-pass membrane protein</topology>
    </subcellularLocation>
</comment>
<dbReference type="SUPFAM" id="SSF52540">
    <property type="entry name" value="P-loop containing nucleoside triphosphate hydrolases"/>
    <property type="match status" value="1"/>
</dbReference>
<keyword evidence="10" id="KW-1185">Reference proteome</keyword>
<gene>
    <name evidence="9" type="ORF">O0R46_09860</name>
</gene>
<evidence type="ECO:0000256" key="7">
    <source>
        <dbReference type="SAM" id="Phobius"/>
    </source>
</evidence>
<dbReference type="PANTHER" id="PTHR34184">
    <property type="entry name" value="UPF0718 PROTEIN YCGR"/>
    <property type="match status" value="1"/>
</dbReference>
<feature type="transmembrane region" description="Helical" evidence="7">
    <location>
        <begin position="229"/>
        <end position="253"/>
    </location>
</feature>
<feature type="transmembrane region" description="Helical" evidence="7">
    <location>
        <begin position="337"/>
        <end position="359"/>
    </location>
</feature>
<name>A0ABY7JNB7_9FIRM</name>
<dbReference type="PANTHER" id="PTHR34184:SF4">
    <property type="entry name" value="UPF0718 PROTEIN YCGR"/>
    <property type="match status" value="1"/>
</dbReference>
<keyword evidence="6 7" id="KW-0472">Membrane</keyword>
<feature type="transmembrane region" description="Helical" evidence="7">
    <location>
        <begin position="305"/>
        <end position="330"/>
    </location>
</feature>
<dbReference type="Pfam" id="PF03773">
    <property type="entry name" value="ArsP_1"/>
    <property type="match status" value="1"/>
</dbReference>
<feature type="transmembrane region" description="Helical" evidence="7">
    <location>
        <begin position="196"/>
        <end position="217"/>
    </location>
</feature>
<evidence type="ECO:0000313" key="9">
    <source>
        <dbReference type="EMBL" id="WAW14875.1"/>
    </source>
</evidence>
<dbReference type="InterPro" id="IPR027417">
    <property type="entry name" value="P-loop_NTPase"/>
</dbReference>
<keyword evidence="3" id="KW-1003">Cell membrane</keyword>
<feature type="transmembrane region" description="Helical" evidence="7">
    <location>
        <begin position="435"/>
        <end position="459"/>
    </location>
</feature>
<proteinExistence type="inferred from homology"/>
<feature type="transmembrane region" description="Helical" evidence="7">
    <location>
        <begin position="471"/>
        <end position="491"/>
    </location>
</feature>
<dbReference type="RefSeq" id="WP_269311568.1">
    <property type="nucleotide sequence ID" value="NZ_CP114052.1"/>
</dbReference>
<evidence type="ECO:0000256" key="6">
    <source>
        <dbReference type="ARBA" id="ARBA00023136"/>
    </source>
</evidence>
<comment type="similarity">
    <text evidence="2">Belongs to the UPF0718 family.</text>
</comment>
<reference evidence="9" key="1">
    <citation type="submission" date="2022-12" db="EMBL/GenBank/DDBJ databases">
        <title>Peptostreptococcus.</title>
        <authorList>
            <person name="Lee S.H."/>
        </authorList>
    </citation>
    <scope>NUCLEOTIDE SEQUENCE</scope>
    <source>
        <strain evidence="9">CBA3647</strain>
    </source>
</reference>
<sequence>MTKYIDIIVGFFESGKTSFINSMLLNEVDIEREKVLIIKCEEGFEEYLFKDKINVININNKRQLEDDIINKKLNDINPDYVIIEYNGVWEISDLLKRRLAKGYEIRNIINTIDYNSFENYIKNMENIILDKVHNSDYIIITKFDEDNVENRKELELIKAKLKSINKSSKIYLKSEFDEHDRNLIINNNISLSDKQIIKFALGFIFINFFVMFCQVFFNEFYNNKVERILAIFLSILIQILPFLILGVIISSLIQMLIPKEKFDKIFEKTSVKSMLFAMFAGLFFPVCDCTMVPIASSIVKKGYSIPVAITFLLAAPAINPIVILSTYYAFPNQPMFVFYRIGFGICIAVFAGIITILLARDKEEVVKDYINKYTLTESSISYNYRSDVGKLEAISLHTKNELYKIGFYVVIGAFISASIQVFVPKYVFISLNQINYLSVLSMIFAAFFISVCSNSNAFVARSFYNLMPSNAILAFLVMGPMLDITNVSLMLATFNKKFIFKMILFLTIVSLVIFSSVGGGILNV</sequence>
<evidence type="ECO:0000259" key="8">
    <source>
        <dbReference type="Pfam" id="PF02492"/>
    </source>
</evidence>
<dbReference type="InterPro" id="IPR003495">
    <property type="entry name" value="CobW/HypB/UreG_nucleotide-bd"/>
</dbReference>
<feature type="transmembrane region" description="Helical" evidence="7">
    <location>
        <begin position="503"/>
        <end position="522"/>
    </location>
</feature>
<evidence type="ECO:0000256" key="1">
    <source>
        <dbReference type="ARBA" id="ARBA00004651"/>
    </source>
</evidence>
<dbReference type="EMBL" id="CP114052">
    <property type="protein sequence ID" value="WAW14875.1"/>
    <property type="molecule type" value="Genomic_DNA"/>
</dbReference>
<evidence type="ECO:0000256" key="3">
    <source>
        <dbReference type="ARBA" id="ARBA00022475"/>
    </source>
</evidence>
<evidence type="ECO:0000256" key="2">
    <source>
        <dbReference type="ARBA" id="ARBA00006386"/>
    </source>
</evidence>
<keyword evidence="4 7" id="KW-0812">Transmembrane</keyword>
<evidence type="ECO:0000313" key="10">
    <source>
        <dbReference type="Proteomes" id="UP001164187"/>
    </source>
</evidence>
<organism evidence="9 10">
    <name type="scientific">Peptostreptococcus equinus</name>
    <dbReference type="NCBI Taxonomy" id="3003601"/>
    <lineage>
        <taxon>Bacteria</taxon>
        <taxon>Bacillati</taxon>
        <taxon>Bacillota</taxon>
        <taxon>Clostridia</taxon>
        <taxon>Peptostreptococcales</taxon>
        <taxon>Peptostreptococcaceae</taxon>
        <taxon>Peptostreptococcus</taxon>
    </lineage>
</organism>
<protein>
    <submittedName>
        <fullName evidence="9">Permease</fullName>
    </submittedName>
</protein>
<accession>A0ABY7JNB7</accession>
<keyword evidence="5 7" id="KW-1133">Transmembrane helix</keyword>
<evidence type="ECO:0000256" key="4">
    <source>
        <dbReference type="ARBA" id="ARBA00022692"/>
    </source>
</evidence>
<evidence type="ECO:0000256" key="5">
    <source>
        <dbReference type="ARBA" id="ARBA00022989"/>
    </source>
</evidence>